<protein>
    <submittedName>
        <fullName evidence="7">Glycosyltransferase</fullName>
    </submittedName>
</protein>
<dbReference type="AlphaFoldDB" id="A0A7K4BZH6"/>
<proteinExistence type="predicted"/>
<evidence type="ECO:0000313" key="8">
    <source>
        <dbReference type="Proteomes" id="UP000526302"/>
    </source>
</evidence>
<dbReference type="SUPFAM" id="SSF53448">
    <property type="entry name" value="Nucleotide-diphospho-sugar transferases"/>
    <property type="match status" value="1"/>
</dbReference>
<dbReference type="EMBL" id="JAAZKV010000015">
    <property type="protein sequence ID" value="NMA44551.1"/>
    <property type="molecule type" value="Genomic_DNA"/>
</dbReference>
<evidence type="ECO:0000256" key="4">
    <source>
        <dbReference type="ARBA" id="ARBA00022679"/>
    </source>
</evidence>
<organism evidence="7 8">
    <name type="scientific">Candidatus Iainarchaeum sp</name>
    <dbReference type="NCBI Taxonomy" id="3101447"/>
    <lineage>
        <taxon>Archaea</taxon>
        <taxon>Candidatus Iainarchaeota</taxon>
        <taxon>Candidatus Iainarchaeia</taxon>
        <taxon>Candidatus Iainarchaeales</taxon>
        <taxon>Candidatus Iainarchaeaceae</taxon>
        <taxon>Candidatus Iainarchaeum</taxon>
    </lineage>
</organism>
<dbReference type="Pfam" id="PF00535">
    <property type="entry name" value="Glycos_transf_2"/>
    <property type="match status" value="1"/>
</dbReference>
<keyword evidence="5" id="KW-0472">Membrane</keyword>
<dbReference type="PANTHER" id="PTHR43646">
    <property type="entry name" value="GLYCOSYLTRANSFERASE"/>
    <property type="match status" value="1"/>
</dbReference>
<evidence type="ECO:0000256" key="2">
    <source>
        <dbReference type="ARBA" id="ARBA00022475"/>
    </source>
</evidence>
<dbReference type="PANTHER" id="PTHR43646:SF2">
    <property type="entry name" value="GLYCOSYLTRANSFERASE 2-LIKE DOMAIN-CONTAINING PROTEIN"/>
    <property type="match status" value="1"/>
</dbReference>
<comment type="caution">
    <text evidence="7">The sequence shown here is derived from an EMBL/GenBank/DDBJ whole genome shotgun (WGS) entry which is preliminary data.</text>
</comment>
<accession>A0A7K4BZH6</accession>
<dbReference type="Proteomes" id="UP000526302">
    <property type="component" value="Unassembled WGS sequence"/>
</dbReference>
<sequence length="473" mass="54977">MKNHAKRVLEEYKKIVDEKNSVNEKNEYNENYYSRKNFLEVIKKGGYVKGFGGKKAYFWKANFVKKHYKKNKGSILDIGCGEGQFLEAMPKQFEKYGLEISEHALKILKEKKIKAKKEDFVKKIPFNKKFDIITMFDSLEHSSNLNKTIKLIKEKMSADSIFVLEVPIKTNFERTLNLIGMSVLENDSTHHQKYNFNEWKKMLENDFEIVYERKVFFEKRKIPGLNLFGLFVLKKKPKEKIIVSVIIPTLNEKKFIKKTILALKNQTIPKKNYEIIVSDSSSTDNTVNIAKKYADKVVICERKGAGHGRNFGAKFAKGKYLAFVDADTIVSKTYIEGVIEGLKNAIAVTGPMRALEHDSKKLDAFYKYWDLQTKISIDLKKPIFPGFNFGVRKKEFDKLKGFKEKDIVVEDMDLSFRLAKIGKIVFNKKMSVKTSTRRLKEVPIKEYVLNATKYAVTGKSWGWEHHRKDFNKK</sequence>
<evidence type="ECO:0000256" key="3">
    <source>
        <dbReference type="ARBA" id="ARBA00022676"/>
    </source>
</evidence>
<feature type="domain" description="Glycosyltransferase 2-like" evidence="6">
    <location>
        <begin position="244"/>
        <end position="398"/>
    </location>
</feature>
<dbReference type="CDD" id="cd02440">
    <property type="entry name" value="AdoMet_MTases"/>
    <property type="match status" value="1"/>
</dbReference>
<keyword evidence="3" id="KW-0328">Glycosyltransferase</keyword>
<dbReference type="GO" id="GO:0005886">
    <property type="term" value="C:plasma membrane"/>
    <property type="evidence" value="ECO:0007669"/>
    <property type="project" value="UniProtKB-SubCell"/>
</dbReference>
<dbReference type="InterPro" id="IPR029044">
    <property type="entry name" value="Nucleotide-diphossugar_trans"/>
</dbReference>
<evidence type="ECO:0000256" key="5">
    <source>
        <dbReference type="ARBA" id="ARBA00023136"/>
    </source>
</evidence>
<dbReference type="Pfam" id="PF13489">
    <property type="entry name" value="Methyltransf_23"/>
    <property type="match status" value="1"/>
</dbReference>
<dbReference type="InterPro" id="IPR029063">
    <property type="entry name" value="SAM-dependent_MTases_sf"/>
</dbReference>
<dbReference type="GO" id="GO:0016757">
    <property type="term" value="F:glycosyltransferase activity"/>
    <property type="evidence" value="ECO:0007669"/>
    <property type="project" value="UniProtKB-KW"/>
</dbReference>
<evidence type="ECO:0000256" key="1">
    <source>
        <dbReference type="ARBA" id="ARBA00004236"/>
    </source>
</evidence>
<reference evidence="7 8" key="1">
    <citation type="journal article" date="2020" name="Biotechnol. Biofuels">
        <title>New insights from the biogas microbiome by comprehensive genome-resolved metagenomics of nearly 1600 species originating from multiple anaerobic digesters.</title>
        <authorList>
            <person name="Campanaro S."/>
            <person name="Treu L."/>
            <person name="Rodriguez-R L.M."/>
            <person name="Kovalovszki A."/>
            <person name="Ziels R.M."/>
            <person name="Maus I."/>
            <person name="Zhu X."/>
            <person name="Kougias P.G."/>
            <person name="Basile A."/>
            <person name="Luo G."/>
            <person name="Schluter A."/>
            <person name="Konstantinidis K.T."/>
            <person name="Angelidaki I."/>
        </authorList>
    </citation>
    <scope>NUCLEOTIDE SEQUENCE [LARGE SCALE GENOMIC DNA]</scope>
    <source>
        <strain evidence="7">AS22ysBPME_79</strain>
    </source>
</reference>
<gene>
    <name evidence="7" type="ORF">GX950_01945</name>
</gene>
<keyword evidence="2" id="KW-1003">Cell membrane</keyword>
<evidence type="ECO:0000313" key="7">
    <source>
        <dbReference type="EMBL" id="NMA44551.1"/>
    </source>
</evidence>
<dbReference type="SUPFAM" id="SSF53335">
    <property type="entry name" value="S-adenosyl-L-methionine-dependent methyltransferases"/>
    <property type="match status" value="1"/>
</dbReference>
<evidence type="ECO:0000259" key="6">
    <source>
        <dbReference type="Pfam" id="PF00535"/>
    </source>
</evidence>
<dbReference type="Gene3D" id="3.40.50.150">
    <property type="entry name" value="Vaccinia Virus protein VP39"/>
    <property type="match status" value="1"/>
</dbReference>
<comment type="subcellular location">
    <subcellularLocation>
        <location evidence="1">Cell membrane</location>
    </subcellularLocation>
</comment>
<keyword evidence="4 7" id="KW-0808">Transferase</keyword>
<dbReference type="InterPro" id="IPR001173">
    <property type="entry name" value="Glyco_trans_2-like"/>
</dbReference>
<dbReference type="Gene3D" id="3.90.550.10">
    <property type="entry name" value="Spore Coat Polysaccharide Biosynthesis Protein SpsA, Chain A"/>
    <property type="match status" value="1"/>
</dbReference>
<name>A0A7K4BZH6_9ARCH</name>